<evidence type="ECO:0000256" key="4">
    <source>
        <dbReference type="ARBA" id="ARBA00022692"/>
    </source>
</evidence>
<feature type="transmembrane region" description="Helical" evidence="7">
    <location>
        <begin position="67"/>
        <end position="86"/>
    </location>
</feature>
<evidence type="ECO:0000256" key="7">
    <source>
        <dbReference type="RuleBase" id="RU362044"/>
    </source>
</evidence>
<keyword evidence="5 7" id="KW-1133">Transmembrane helix</keyword>
<feature type="transmembrane region" description="Helical" evidence="7">
    <location>
        <begin position="166"/>
        <end position="186"/>
    </location>
</feature>
<evidence type="ECO:0000256" key="1">
    <source>
        <dbReference type="ARBA" id="ARBA00004141"/>
    </source>
</evidence>
<dbReference type="NCBIfam" id="TIGR00056">
    <property type="entry name" value="MlaE family lipid ABC transporter permease subunit"/>
    <property type="match status" value="1"/>
</dbReference>
<keyword evidence="3" id="KW-0813">Transport</keyword>
<evidence type="ECO:0000256" key="5">
    <source>
        <dbReference type="ARBA" id="ARBA00022989"/>
    </source>
</evidence>
<comment type="similarity">
    <text evidence="2 7">Belongs to the MlaE permease family.</text>
</comment>
<keyword evidence="6 7" id="KW-0472">Membrane</keyword>
<geneLocation type="plastid" evidence="8"/>
<evidence type="ECO:0000256" key="3">
    <source>
        <dbReference type="ARBA" id="ARBA00022448"/>
    </source>
</evidence>
<dbReference type="EMBL" id="MK814699">
    <property type="protein sequence ID" value="QCI07628.1"/>
    <property type="molecule type" value="Genomic_DNA"/>
</dbReference>
<dbReference type="PANTHER" id="PTHR30188:SF4">
    <property type="entry name" value="PROTEIN TRIGALACTOSYLDIACYLGLYCEROL 1, CHLOROPLASTIC"/>
    <property type="match status" value="1"/>
</dbReference>
<evidence type="ECO:0000313" key="8">
    <source>
        <dbReference type="EMBL" id="QCI07628.1"/>
    </source>
</evidence>
<keyword evidence="8" id="KW-0934">Plastid</keyword>
<comment type="subcellular location">
    <subcellularLocation>
        <location evidence="1">Membrane</location>
        <topology evidence="1">Multi-pass membrane protein</topology>
    </subcellularLocation>
</comment>
<dbReference type="Pfam" id="PF02405">
    <property type="entry name" value="MlaE"/>
    <property type="match status" value="1"/>
</dbReference>
<feature type="transmembrane region" description="Helical" evidence="7">
    <location>
        <begin position="43"/>
        <end position="61"/>
    </location>
</feature>
<dbReference type="InterPro" id="IPR030802">
    <property type="entry name" value="Permease_MalE"/>
</dbReference>
<dbReference type="InterPro" id="IPR003453">
    <property type="entry name" value="ABC_MlaE_roteobac"/>
</dbReference>
<dbReference type="GO" id="GO:0005548">
    <property type="term" value="F:phospholipid transporter activity"/>
    <property type="evidence" value="ECO:0007669"/>
    <property type="project" value="TreeGrafter"/>
</dbReference>
<dbReference type="GO" id="GO:0043190">
    <property type="term" value="C:ATP-binding cassette (ABC) transporter complex"/>
    <property type="evidence" value="ECO:0007669"/>
    <property type="project" value="InterPro"/>
</dbReference>
<protein>
    <recommendedName>
        <fullName evidence="9">ABC transporter permease</fullName>
    </recommendedName>
</protein>
<accession>A0A4D6WYD3</accession>
<evidence type="ECO:0008006" key="9">
    <source>
        <dbReference type="Google" id="ProtNLM"/>
    </source>
</evidence>
<reference evidence="8" key="2">
    <citation type="submission" date="2019-04" db="EMBL/GenBank/DDBJ databases">
        <authorList>
            <person name="Pasella M."/>
        </authorList>
    </citation>
    <scope>NUCLEOTIDE SEQUENCE</scope>
    <source>
        <strain evidence="8">PD2930</strain>
    </source>
</reference>
<gene>
    <name evidence="8" type="primary">ycf63</name>
</gene>
<feature type="transmembrane region" description="Helical" evidence="7">
    <location>
        <begin position="206"/>
        <end position="222"/>
    </location>
</feature>
<sequence>MNNIDLYVLLEQIEILGPSSIFLVTLTSFFIGLVFSLQIVKEFLYLNAINLIGSVLTISFLRELSPILTSIVFIGKIGSYFTAELATMKLTEQIDALYILRVNPISYLVIPRIIASVLVLPLLNLFSFLISLLSSSFICFIFYNIDPNIFFLSVFSTLSIVDVLKSSFKVIVFGFFISLISCVWGLKAEGGAKGVGVSTTSSVVNSLLFLFILDFFLSYYLFDNIQSALKS</sequence>
<feature type="transmembrane region" description="Helical" evidence="7">
    <location>
        <begin position="98"/>
        <end position="119"/>
    </location>
</feature>
<evidence type="ECO:0000256" key="6">
    <source>
        <dbReference type="ARBA" id="ARBA00023136"/>
    </source>
</evidence>
<organism evidence="8">
    <name type="scientific">Nitophyllum punctatum</name>
    <dbReference type="NCBI Taxonomy" id="158729"/>
    <lineage>
        <taxon>Eukaryota</taxon>
        <taxon>Rhodophyta</taxon>
        <taxon>Florideophyceae</taxon>
        <taxon>Rhodymeniophycidae</taxon>
        <taxon>Ceramiales</taxon>
        <taxon>Delesseriaceae</taxon>
        <taxon>Nitophylloideae</taxon>
        <taxon>Nitophyllum</taxon>
    </lineage>
</organism>
<dbReference type="PANTHER" id="PTHR30188">
    <property type="entry name" value="ABC TRANSPORTER PERMEASE PROTEIN-RELATED"/>
    <property type="match status" value="1"/>
</dbReference>
<reference evidence="8" key="1">
    <citation type="journal article" date="2019" name="Mol. Phylogenet. Evol.">
        <title>Morphological evolution and classification of the red algal order Ceramiales inferred using plastid phylogenomics.</title>
        <authorList>
            <person name="Diaz-Tapia P."/>
            <person name="Pasella M.M."/>
            <person name="Verbruggen H."/>
            <person name="Maggs C.A."/>
        </authorList>
    </citation>
    <scope>NUCLEOTIDE SEQUENCE</scope>
    <source>
        <strain evidence="8">PD2930</strain>
    </source>
</reference>
<evidence type="ECO:0000256" key="2">
    <source>
        <dbReference type="ARBA" id="ARBA00007556"/>
    </source>
</evidence>
<proteinExistence type="inferred from homology"/>
<name>A0A4D6WYD3_9FLOR</name>
<dbReference type="AlphaFoldDB" id="A0A4D6WYD3"/>
<feature type="transmembrane region" description="Helical" evidence="7">
    <location>
        <begin position="15"/>
        <end position="36"/>
    </location>
</feature>
<keyword evidence="4 7" id="KW-0812">Transmembrane</keyword>